<accession>A0A6N7YZA0</accession>
<dbReference type="InterPro" id="IPR010497">
    <property type="entry name" value="Epoxide_hydro_N"/>
</dbReference>
<evidence type="ECO:0000313" key="7">
    <source>
        <dbReference type="Proteomes" id="UP000440096"/>
    </source>
</evidence>
<evidence type="ECO:0000256" key="2">
    <source>
        <dbReference type="ARBA" id="ARBA00022797"/>
    </source>
</evidence>
<dbReference type="InterPro" id="IPR016292">
    <property type="entry name" value="Epoxide_hydrolase"/>
</dbReference>
<dbReference type="Gene3D" id="3.40.50.1820">
    <property type="entry name" value="alpha/beta hydrolase"/>
    <property type="match status" value="1"/>
</dbReference>
<keyword evidence="3 6" id="KW-0378">Hydrolase</keyword>
<dbReference type="PRINTS" id="PR00412">
    <property type="entry name" value="EPOXHYDRLASE"/>
</dbReference>
<comment type="caution">
    <text evidence="6">The sequence shown here is derived from an EMBL/GenBank/DDBJ whole genome shotgun (WGS) entry which is preliminary data.</text>
</comment>
<dbReference type="PANTHER" id="PTHR21661:SF35">
    <property type="entry name" value="EPOXIDE HYDROLASE"/>
    <property type="match status" value="1"/>
</dbReference>
<dbReference type="OrthoDB" id="5171248at2"/>
<evidence type="ECO:0000256" key="1">
    <source>
        <dbReference type="ARBA" id="ARBA00010088"/>
    </source>
</evidence>
<keyword evidence="7" id="KW-1185">Reference proteome</keyword>
<dbReference type="Proteomes" id="UP000440096">
    <property type="component" value="Unassembled WGS sequence"/>
</dbReference>
<dbReference type="EMBL" id="WMBA01000001">
    <property type="protein sequence ID" value="MTD52510.1"/>
    <property type="molecule type" value="Genomic_DNA"/>
</dbReference>
<feature type="active site" description="Proton donor" evidence="4">
    <location>
        <position position="314"/>
    </location>
</feature>
<dbReference type="PANTHER" id="PTHR21661">
    <property type="entry name" value="EPOXIDE HYDROLASE 1-RELATED"/>
    <property type="match status" value="1"/>
</dbReference>
<keyword evidence="2" id="KW-0058">Aromatic hydrocarbons catabolism</keyword>
<dbReference type="Pfam" id="PF06441">
    <property type="entry name" value="EHN"/>
    <property type="match status" value="1"/>
</dbReference>
<evidence type="ECO:0000313" key="6">
    <source>
        <dbReference type="EMBL" id="MTD52510.1"/>
    </source>
</evidence>
<proteinExistence type="inferred from homology"/>
<gene>
    <name evidence="6" type="ORF">GKO32_00720</name>
</gene>
<dbReference type="AlphaFoldDB" id="A0A6N7YZA0"/>
<dbReference type="SUPFAM" id="SSF53474">
    <property type="entry name" value="alpha/beta-Hydrolases"/>
    <property type="match status" value="1"/>
</dbReference>
<feature type="domain" description="Epoxide hydrolase N-terminal" evidence="5">
    <location>
        <begin position="10"/>
        <end position="113"/>
    </location>
</feature>
<dbReference type="GO" id="GO:0004301">
    <property type="term" value="F:epoxide hydrolase activity"/>
    <property type="evidence" value="ECO:0007669"/>
    <property type="project" value="TreeGrafter"/>
</dbReference>
<evidence type="ECO:0000256" key="4">
    <source>
        <dbReference type="PIRSR" id="PIRSR001112-1"/>
    </source>
</evidence>
<sequence>MPSEEFPVQVKPFTIAIDDHHLEDLNHRLRRTRWPDAIAGNDWDDGAELRFMQRLTEYWLNEFDWRAQEARLNALPQFSAELDGLQIHFLHQRGTGPDPIPLVMTHGWPGSGFDMEQVIPLLADPGGHGADPADAFDVVVPSLPGYGFSQRPTRPGFGPRRAAELWTRLMTGLGYERFGVQAGDWGAAVSTWLASLFPDRVAGLHLNFIPGSFRPPLGDGRPPLSADEEAFLDTAAKWFDVEGGYHRLQATKPQTPAYALTDSPAGLAAWIVEKMRGWSDCDGVVERAFTLDALLTNISIYWFTGTIGSSMRFYRENRLDPNHFGPGERILPPLGVAAFPQDIMPPRSWVERVFNVTRWTQMPSGGHFGPMEAPELLVNEIREFFRPLRS</sequence>
<comment type="similarity">
    <text evidence="1">Belongs to the peptidase S33 family.</text>
</comment>
<evidence type="ECO:0000259" key="5">
    <source>
        <dbReference type="Pfam" id="PF06441"/>
    </source>
</evidence>
<dbReference type="PIRSF" id="PIRSF001112">
    <property type="entry name" value="Epoxide_hydrolase"/>
    <property type="match status" value="1"/>
</dbReference>
<dbReference type="InterPro" id="IPR029058">
    <property type="entry name" value="AB_hydrolase_fold"/>
</dbReference>
<organism evidence="6 7">
    <name type="scientific">Amycolatopsis pithecellobii</name>
    <dbReference type="NCBI Taxonomy" id="664692"/>
    <lineage>
        <taxon>Bacteria</taxon>
        <taxon>Bacillati</taxon>
        <taxon>Actinomycetota</taxon>
        <taxon>Actinomycetes</taxon>
        <taxon>Pseudonocardiales</taxon>
        <taxon>Pseudonocardiaceae</taxon>
        <taxon>Amycolatopsis</taxon>
    </lineage>
</organism>
<feature type="active site" description="Proton acceptor" evidence="4">
    <location>
        <position position="367"/>
    </location>
</feature>
<dbReference type="GO" id="GO:0097176">
    <property type="term" value="P:epoxide metabolic process"/>
    <property type="evidence" value="ECO:0007669"/>
    <property type="project" value="TreeGrafter"/>
</dbReference>
<evidence type="ECO:0000256" key="3">
    <source>
        <dbReference type="ARBA" id="ARBA00022801"/>
    </source>
</evidence>
<name>A0A6N7YZA0_9PSEU</name>
<protein>
    <submittedName>
        <fullName evidence="6">Alpha/beta fold hydrolase</fullName>
    </submittedName>
</protein>
<feature type="active site" description="Nucleophile" evidence="4">
    <location>
        <position position="184"/>
    </location>
</feature>
<dbReference type="InterPro" id="IPR000639">
    <property type="entry name" value="Epox_hydrolase-like"/>
</dbReference>
<reference evidence="6 7" key="1">
    <citation type="submission" date="2019-11" db="EMBL/GenBank/DDBJ databases">
        <title>Draft genome of Amycolatopsis RM579.</title>
        <authorList>
            <person name="Duangmal K."/>
            <person name="Mingma R."/>
        </authorList>
    </citation>
    <scope>NUCLEOTIDE SEQUENCE [LARGE SCALE GENOMIC DNA]</scope>
    <source>
        <strain evidence="6 7">RM579</strain>
    </source>
</reference>